<name>A0ACB7UUB2_DIOAL</name>
<comment type="caution">
    <text evidence="1">The sequence shown here is derived from an EMBL/GenBank/DDBJ whole genome shotgun (WGS) entry which is preliminary data.</text>
</comment>
<evidence type="ECO:0000313" key="1">
    <source>
        <dbReference type="EMBL" id="KAH7664204.1"/>
    </source>
</evidence>
<accession>A0ACB7UUB2</accession>
<reference evidence="2" key="1">
    <citation type="journal article" date="2022" name="Nat. Commun.">
        <title>Chromosome evolution and the genetic basis of agronomically important traits in greater yam.</title>
        <authorList>
            <person name="Bredeson J.V."/>
            <person name="Lyons J.B."/>
            <person name="Oniyinde I.O."/>
            <person name="Okereke N.R."/>
            <person name="Kolade O."/>
            <person name="Nnabue I."/>
            <person name="Nwadili C.O."/>
            <person name="Hribova E."/>
            <person name="Parker M."/>
            <person name="Nwogha J."/>
            <person name="Shu S."/>
            <person name="Carlson J."/>
            <person name="Kariba R."/>
            <person name="Muthemba S."/>
            <person name="Knop K."/>
            <person name="Barton G.J."/>
            <person name="Sherwood A.V."/>
            <person name="Lopez-Montes A."/>
            <person name="Asiedu R."/>
            <person name="Jamnadass R."/>
            <person name="Muchugi A."/>
            <person name="Goodstein D."/>
            <person name="Egesi C.N."/>
            <person name="Featherston J."/>
            <person name="Asfaw A."/>
            <person name="Simpson G.G."/>
            <person name="Dolezel J."/>
            <person name="Hendre P.S."/>
            <person name="Van Deynze A."/>
            <person name="Kumar P.L."/>
            <person name="Obidiegwu J.E."/>
            <person name="Bhattacharjee R."/>
            <person name="Rokhsar D.S."/>
        </authorList>
    </citation>
    <scope>NUCLEOTIDE SEQUENCE [LARGE SCALE GENOMIC DNA]</scope>
    <source>
        <strain evidence="2">cv. TDa95/00328</strain>
    </source>
</reference>
<evidence type="ECO:0000313" key="2">
    <source>
        <dbReference type="Proteomes" id="UP000827976"/>
    </source>
</evidence>
<proteinExistence type="predicted"/>
<dbReference type="Proteomes" id="UP000827976">
    <property type="component" value="Chromosome 14"/>
</dbReference>
<sequence length="288" mass="32681">MDFAPSFEFARWASNLREKKESQCKSSSMASMEPQKQLLSLIRDFAAEKSQGERRVSDLKKKLLNVVVATDAANAVLDEAKRAKEVAERELQGSQVQLSMCDATIQSQLARISLFQGEISKLGSAIDELKNETGVLRDDFIGRMQILNKKIREFLEMAGQVFQNEYPGTSSKYGISTNNKEEKFNMQESRKDLERQLACIKSQIDKTSREYQEQLQDHHKICQELANTEQRWLLVEAVVQETKSLQELSGQTCELEKICASLGEKLQKRYECPNCHCKMGGLEAAPET</sequence>
<dbReference type="EMBL" id="CM037024">
    <property type="protein sequence ID" value="KAH7664204.1"/>
    <property type="molecule type" value="Genomic_DNA"/>
</dbReference>
<organism evidence="1 2">
    <name type="scientific">Dioscorea alata</name>
    <name type="common">Purple yam</name>
    <dbReference type="NCBI Taxonomy" id="55571"/>
    <lineage>
        <taxon>Eukaryota</taxon>
        <taxon>Viridiplantae</taxon>
        <taxon>Streptophyta</taxon>
        <taxon>Embryophyta</taxon>
        <taxon>Tracheophyta</taxon>
        <taxon>Spermatophyta</taxon>
        <taxon>Magnoliopsida</taxon>
        <taxon>Liliopsida</taxon>
        <taxon>Dioscoreales</taxon>
        <taxon>Dioscoreaceae</taxon>
        <taxon>Dioscorea</taxon>
    </lineage>
</organism>
<gene>
    <name evidence="1" type="ORF">IHE45_14G105900</name>
</gene>
<protein>
    <submittedName>
        <fullName evidence="1">DsrEFH-like protein</fullName>
    </submittedName>
</protein>
<keyword evidence="2" id="KW-1185">Reference proteome</keyword>